<name>A0A9Q1L374_9SOLA</name>
<organism evidence="2 3">
    <name type="scientific">Anisodus acutangulus</name>
    <dbReference type="NCBI Taxonomy" id="402998"/>
    <lineage>
        <taxon>Eukaryota</taxon>
        <taxon>Viridiplantae</taxon>
        <taxon>Streptophyta</taxon>
        <taxon>Embryophyta</taxon>
        <taxon>Tracheophyta</taxon>
        <taxon>Spermatophyta</taxon>
        <taxon>Magnoliopsida</taxon>
        <taxon>eudicotyledons</taxon>
        <taxon>Gunneridae</taxon>
        <taxon>Pentapetalae</taxon>
        <taxon>asterids</taxon>
        <taxon>lamiids</taxon>
        <taxon>Solanales</taxon>
        <taxon>Solanaceae</taxon>
        <taxon>Solanoideae</taxon>
        <taxon>Hyoscyameae</taxon>
        <taxon>Anisodus</taxon>
    </lineage>
</organism>
<keyword evidence="3" id="KW-1185">Reference proteome</keyword>
<comment type="caution">
    <text evidence="2">The sequence shown here is derived from an EMBL/GenBank/DDBJ whole genome shotgun (WGS) entry which is preliminary data.</text>
</comment>
<sequence length="66" mass="7282">MIVKLWRVLVLVSVTHGVKHLRDNVIVGIIVLMYVQMKGMNLEGNVCGKGFLGEWLACVSILADSN</sequence>
<protein>
    <submittedName>
        <fullName evidence="2">Uncharacterized protein</fullName>
    </submittedName>
</protein>
<feature type="signal peptide" evidence="1">
    <location>
        <begin position="1"/>
        <end position="17"/>
    </location>
</feature>
<evidence type="ECO:0000313" key="2">
    <source>
        <dbReference type="EMBL" id="KAJ8527068.1"/>
    </source>
</evidence>
<dbReference type="EMBL" id="JAJAGQ010000024">
    <property type="protein sequence ID" value="KAJ8527068.1"/>
    <property type="molecule type" value="Genomic_DNA"/>
</dbReference>
<dbReference type="AlphaFoldDB" id="A0A9Q1L374"/>
<dbReference type="OrthoDB" id="10425978at2759"/>
<gene>
    <name evidence="2" type="ORF">K7X08_029545</name>
</gene>
<evidence type="ECO:0000256" key="1">
    <source>
        <dbReference type="SAM" id="SignalP"/>
    </source>
</evidence>
<accession>A0A9Q1L374</accession>
<dbReference type="Proteomes" id="UP001152561">
    <property type="component" value="Unassembled WGS sequence"/>
</dbReference>
<proteinExistence type="predicted"/>
<reference evidence="3" key="1">
    <citation type="journal article" date="2023" name="Proc. Natl. Acad. Sci. U.S.A.">
        <title>Genomic and structural basis for evolution of tropane alkaloid biosynthesis.</title>
        <authorList>
            <person name="Wanga Y.-J."/>
            <person name="Taina T."/>
            <person name="Yua J.-Y."/>
            <person name="Lia J."/>
            <person name="Xua B."/>
            <person name="Chenc J."/>
            <person name="D'Auriad J.C."/>
            <person name="Huanga J.-P."/>
            <person name="Huanga S.-X."/>
        </authorList>
    </citation>
    <scope>NUCLEOTIDE SEQUENCE [LARGE SCALE GENOMIC DNA]</scope>
    <source>
        <strain evidence="3">cv. KIB-2019</strain>
    </source>
</reference>
<keyword evidence="1" id="KW-0732">Signal</keyword>
<evidence type="ECO:0000313" key="3">
    <source>
        <dbReference type="Proteomes" id="UP001152561"/>
    </source>
</evidence>
<feature type="chain" id="PRO_5040399760" evidence="1">
    <location>
        <begin position="18"/>
        <end position="66"/>
    </location>
</feature>